<dbReference type="InterPro" id="IPR019819">
    <property type="entry name" value="Carboxylesterase_B_CS"/>
</dbReference>
<dbReference type="OrthoDB" id="408631at2759"/>
<accession>A0A8H5S2A4</accession>
<dbReference type="PROSITE" id="PS00122">
    <property type="entry name" value="CARBOXYLESTERASE_B_1"/>
    <property type="match status" value="1"/>
</dbReference>
<dbReference type="PANTHER" id="PTHR11559">
    <property type="entry name" value="CARBOXYLESTERASE"/>
    <property type="match status" value="1"/>
</dbReference>
<feature type="domain" description="Carboxylesterase type B" evidence="4">
    <location>
        <begin position="367"/>
        <end position="465"/>
    </location>
</feature>
<feature type="region of interest" description="Disordered" evidence="3">
    <location>
        <begin position="88"/>
        <end position="107"/>
    </location>
</feature>
<proteinExistence type="inferred from homology"/>
<feature type="domain" description="Carboxylesterase type B" evidence="4">
    <location>
        <begin position="36"/>
        <end position="351"/>
    </location>
</feature>
<dbReference type="Proteomes" id="UP000530670">
    <property type="component" value="Unassembled WGS sequence"/>
</dbReference>
<dbReference type="Pfam" id="PF01488">
    <property type="entry name" value="Shikimate_DH"/>
    <property type="match status" value="1"/>
</dbReference>
<dbReference type="PROSITE" id="PS00941">
    <property type="entry name" value="CARBOXYLESTERASE_B_2"/>
    <property type="match status" value="1"/>
</dbReference>
<dbReference type="RefSeq" id="XP_037209978.1">
    <property type="nucleotide sequence ID" value="XM_037349099.1"/>
</dbReference>
<dbReference type="InterPro" id="IPR029058">
    <property type="entry name" value="AB_hydrolase_fold"/>
</dbReference>
<evidence type="ECO:0000259" key="5">
    <source>
        <dbReference type="Pfam" id="PF01488"/>
    </source>
</evidence>
<dbReference type="InterPro" id="IPR019826">
    <property type="entry name" value="Carboxylesterase_B_AS"/>
</dbReference>
<gene>
    <name evidence="6" type="ORF">FTJAE_2861</name>
</gene>
<dbReference type="GO" id="GO:0016787">
    <property type="term" value="F:hydrolase activity"/>
    <property type="evidence" value="ECO:0007669"/>
    <property type="project" value="UniProtKB-KW"/>
</dbReference>
<dbReference type="AlphaFoldDB" id="A0A8H5S2A4"/>
<comment type="similarity">
    <text evidence="1">Belongs to the type-B carboxylesterase/lipase family.</text>
</comment>
<evidence type="ECO:0000256" key="2">
    <source>
        <dbReference type="ARBA" id="ARBA00022801"/>
    </source>
</evidence>
<dbReference type="InterPro" id="IPR036291">
    <property type="entry name" value="NAD(P)-bd_dom_sf"/>
</dbReference>
<evidence type="ECO:0000256" key="1">
    <source>
        <dbReference type="ARBA" id="ARBA00005964"/>
    </source>
</evidence>
<reference evidence="6 7" key="1">
    <citation type="submission" date="2020-05" db="EMBL/GenBank/DDBJ databases">
        <title>Identification and distribution of gene clusters putatively required for synthesis of sphingolipid metabolism inhibitors in phylogenetically diverse species of the filamentous fungus Fusarium.</title>
        <authorList>
            <person name="Kim H.-S."/>
            <person name="Busman M."/>
            <person name="Brown D.W."/>
            <person name="Divon H."/>
            <person name="Uhlig S."/>
            <person name="Proctor R.H."/>
        </authorList>
    </citation>
    <scope>NUCLEOTIDE SEQUENCE [LARGE SCALE GENOMIC DNA]</scope>
    <source>
        <strain evidence="6 7">NRRL 66243</strain>
    </source>
</reference>
<keyword evidence="7" id="KW-1185">Reference proteome</keyword>
<dbReference type="Gene3D" id="3.40.50.1820">
    <property type="entry name" value="alpha/beta hydrolase"/>
    <property type="match status" value="2"/>
</dbReference>
<evidence type="ECO:0000256" key="3">
    <source>
        <dbReference type="SAM" id="MobiDB-lite"/>
    </source>
</evidence>
<name>A0A8H5S2A4_9HYPO</name>
<feature type="domain" description="Quinate/shikimate 5-dehydrogenase/glutamyl-tRNA reductase" evidence="5">
    <location>
        <begin position="646"/>
        <end position="706"/>
    </location>
</feature>
<dbReference type="Gene3D" id="3.40.50.720">
    <property type="entry name" value="NAD(P)-binding Rossmann-like Domain"/>
    <property type="match status" value="1"/>
</dbReference>
<dbReference type="SUPFAM" id="SSF53474">
    <property type="entry name" value="alpha/beta-Hydrolases"/>
    <property type="match status" value="1"/>
</dbReference>
<dbReference type="EMBL" id="JAAQRI010000059">
    <property type="protein sequence ID" value="KAF5644172.1"/>
    <property type="molecule type" value="Genomic_DNA"/>
</dbReference>
<dbReference type="InterPro" id="IPR050309">
    <property type="entry name" value="Type-B_Carboxylest/Lipase"/>
</dbReference>
<dbReference type="SUPFAM" id="SSF51735">
    <property type="entry name" value="NAD(P)-binding Rossmann-fold domains"/>
    <property type="match status" value="1"/>
</dbReference>
<dbReference type="GeneID" id="59301369"/>
<protein>
    <submittedName>
        <fullName evidence="6">Esterase</fullName>
    </submittedName>
</protein>
<dbReference type="InterPro" id="IPR002018">
    <property type="entry name" value="CarbesteraseB"/>
</dbReference>
<dbReference type="Pfam" id="PF00135">
    <property type="entry name" value="COesterase"/>
    <property type="match status" value="2"/>
</dbReference>
<evidence type="ECO:0000259" key="4">
    <source>
        <dbReference type="Pfam" id="PF00135"/>
    </source>
</evidence>
<evidence type="ECO:0000313" key="6">
    <source>
        <dbReference type="EMBL" id="KAF5644172.1"/>
    </source>
</evidence>
<sequence>MTRDSSFTIPRLRLLSISHLLAVGAGIGTLVSALDTTTVKTDNGVVRGFTGASFPSVAQFLGIPYAEPPVGKRRWAPAVAKGRFGTLDASHQGPACPQAEPSNSGPWRPEFLIKPNSTSEDCLYLNVWTPYKARASNKGKLPVLVWIHGGGFTGGGGNIDYQVPSHWIARSQKHIVVSLNYRLGVFGFPNAAGLDSKERNLGLLDQRLAVEWVRDNISRFGGDPKRIILWGQSAGGASVGYYQYAYPKDPIAHAYIQDSGGVFLPINNADFTHSNFTSIAKAFKCDKDNQVDCLRKIPFKDIQKKVENTAGVSFVPVVDEKTRFSDYSSRLLSSKILKLPSIIGTNRDEWNFGGEPAEPPVKPPPEQVHTDSTFGCPAHFETALRSSTSAKTWRYMYSSNFTNIMPGDEGAFHSAELPLIFGTHDIARNKSGPFEYKISHAMQDYWLAFIQDPYTGLTKKGWKPTAGGYDTLQTGVEFGYDNEIVTRKYSFKSFQEGSLSHKSHIVLHSTMASNFIVLGDSEIRDLLISLSKEEVLRFKKTLENILVDFSVKGEGKYQPTPDFVNRPNGQKTLFRTFTSPDYVGTKIVVTPAPIEDADGNTVNRPLGGLLSLCDSAGVPTGVLNAAEPTGYRTTLSALIPWTWRKNTENIVIFGAGKQGLWHTRLALALRGSEIKKISIVNRSVGRAKDLVKTVTEENQKYWKSSATLDVLDPAQSDYDAALASLLSSADAVFCTVGSTSPLFSLKTILGEGTRGRLPFVGAIGSWQADMIELDPEMLRHAASRDDSYSPRGAEGSILVDDLEEAMVKSGEVIQSGLKGERLLQVGEILHWFDEKSERKPEGGVEKLKKWISEGFIVYKGIGVSVTDLAAGNAILDLARRRNVGTTISNF</sequence>
<keyword evidence="2" id="KW-0378">Hydrolase</keyword>
<dbReference type="InterPro" id="IPR006151">
    <property type="entry name" value="Shikm_DH/Glu-tRNA_Rdtase"/>
</dbReference>
<evidence type="ECO:0000313" key="7">
    <source>
        <dbReference type="Proteomes" id="UP000530670"/>
    </source>
</evidence>
<comment type="caution">
    <text evidence="6">The sequence shown here is derived from an EMBL/GenBank/DDBJ whole genome shotgun (WGS) entry which is preliminary data.</text>
</comment>
<organism evidence="6 7">
    <name type="scientific">Fusarium tjaetaba</name>
    <dbReference type="NCBI Taxonomy" id="1567544"/>
    <lineage>
        <taxon>Eukaryota</taxon>
        <taxon>Fungi</taxon>
        <taxon>Dikarya</taxon>
        <taxon>Ascomycota</taxon>
        <taxon>Pezizomycotina</taxon>
        <taxon>Sordariomycetes</taxon>
        <taxon>Hypocreomycetidae</taxon>
        <taxon>Hypocreales</taxon>
        <taxon>Nectriaceae</taxon>
        <taxon>Fusarium</taxon>
        <taxon>Fusarium fujikuroi species complex</taxon>
    </lineage>
</organism>